<feature type="domain" description="Solute-binding protein family 5" evidence="2">
    <location>
        <begin position="104"/>
        <end position="490"/>
    </location>
</feature>
<dbReference type="EMBL" id="JBHSXS010000038">
    <property type="protein sequence ID" value="MFC6885458.1"/>
    <property type="molecule type" value="Genomic_DNA"/>
</dbReference>
<name>A0ABW2CXU7_9ACTN</name>
<dbReference type="PANTHER" id="PTHR30290:SF83">
    <property type="entry name" value="ABC TRANSPORTER SUBSTRATE-BINDING PROTEIN"/>
    <property type="match status" value="1"/>
</dbReference>
<dbReference type="PROSITE" id="PS51257">
    <property type="entry name" value="PROKAR_LIPOPROTEIN"/>
    <property type="match status" value="1"/>
</dbReference>
<evidence type="ECO:0000259" key="2">
    <source>
        <dbReference type="Pfam" id="PF00496"/>
    </source>
</evidence>
<feature type="signal peptide" evidence="1">
    <location>
        <begin position="1"/>
        <end position="22"/>
    </location>
</feature>
<reference evidence="4" key="1">
    <citation type="journal article" date="2019" name="Int. J. Syst. Evol. Microbiol.">
        <title>The Global Catalogue of Microorganisms (GCM) 10K type strain sequencing project: providing services to taxonomists for standard genome sequencing and annotation.</title>
        <authorList>
            <consortium name="The Broad Institute Genomics Platform"/>
            <consortium name="The Broad Institute Genome Sequencing Center for Infectious Disease"/>
            <person name="Wu L."/>
            <person name="Ma J."/>
        </authorList>
    </citation>
    <scope>NUCLEOTIDE SEQUENCE [LARGE SCALE GENOMIC DNA]</scope>
    <source>
        <strain evidence="4">JCM 3369</strain>
    </source>
</reference>
<dbReference type="CDD" id="cd08506">
    <property type="entry name" value="PBP2_clavulanate_OppA2"/>
    <property type="match status" value="1"/>
</dbReference>
<dbReference type="Pfam" id="PF00496">
    <property type="entry name" value="SBP_bac_5"/>
    <property type="match status" value="1"/>
</dbReference>
<evidence type="ECO:0000313" key="3">
    <source>
        <dbReference type="EMBL" id="MFC6885458.1"/>
    </source>
</evidence>
<dbReference type="InterPro" id="IPR000914">
    <property type="entry name" value="SBP_5_dom"/>
</dbReference>
<gene>
    <name evidence="3" type="ORF">ACFQKB_37260</name>
</gene>
<dbReference type="Proteomes" id="UP001596380">
    <property type="component" value="Unassembled WGS sequence"/>
</dbReference>
<evidence type="ECO:0000256" key="1">
    <source>
        <dbReference type="SAM" id="SignalP"/>
    </source>
</evidence>
<dbReference type="Gene3D" id="3.40.190.10">
    <property type="entry name" value="Periplasmic binding protein-like II"/>
    <property type="match status" value="1"/>
</dbReference>
<protein>
    <submittedName>
        <fullName evidence="3">ABC transporter substrate-binding protein</fullName>
    </submittedName>
</protein>
<dbReference type="Gene3D" id="3.10.105.10">
    <property type="entry name" value="Dipeptide-binding Protein, Domain 3"/>
    <property type="match status" value="1"/>
</dbReference>
<comment type="caution">
    <text evidence="3">The sequence shown here is derived from an EMBL/GenBank/DDBJ whole genome shotgun (WGS) entry which is preliminary data.</text>
</comment>
<keyword evidence="1" id="KW-0732">Signal</keyword>
<dbReference type="RefSeq" id="WP_378047450.1">
    <property type="nucleotide sequence ID" value="NZ_JBHSXE010000001.1"/>
</dbReference>
<proteinExistence type="predicted"/>
<dbReference type="InterPro" id="IPR039424">
    <property type="entry name" value="SBP_5"/>
</dbReference>
<dbReference type="SUPFAM" id="SSF53850">
    <property type="entry name" value="Periplasmic binding protein-like II"/>
    <property type="match status" value="1"/>
</dbReference>
<sequence length="591" mass="63054">MTVAGRGAALAAGLGAVALALAGCGGGDDGGGGGGGGRGGTLKVVGSADVDHLDTASGYTTISSMLSRNFARTLFSFKGADSFDEAIKVRPDAAAEIPTTGNGGLSKDGRTYTIKIRQGVQWNTQPPREVTAADYVRGIKRVCNPAKPSGGKAYYSETIVGMDAFCKGFDKADAKSAAAIARYQNDNQVAGLQAKDAKTLVVKLKQPASDFTNILGMQFAAAAPAEYDRYIPDSPDFRRHTISDGPYQITSYTPNKEYVLDKNPAWKQETDQLRAQNPDRIQITMGQDSPDVVQQQMEQGTADLAWDQTVPTAKIPSLKSNPNFKIMDGSTNNPYLVFNTLSPNNGGALGKAAVRQAVNYAIDKTALIQIYGGPDVSEPLNQVIPPRSVGHQPFNLYPTPNNGGDPAKCKQMLAAAGYPNGITLKFPYRTNSNHSKIAQSVQANLKSCGITANPTPDTNGTFYNTTLVTPADAKSGKWDIAAPGWIPDWYGNNGRTNIVPLFDGRQYGANSTDYGGYDDPAVNGLIDKALKAKDVNTAAGFWAQADKKIMQDAAVVPFMNQKYPIFHSSRVKNALYLPSYQAYDLSQAKVS</sequence>
<dbReference type="InterPro" id="IPR030678">
    <property type="entry name" value="Peptide/Ni-bd"/>
</dbReference>
<dbReference type="PANTHER" id="PTHR30290">
    <property type="entry name" value="PERIPLASMIC BINDING COMPONENT OF ABC TRANSPORTER"/>
    <property type="match status" value="1"/>
</dbReference>
<accession>A0ABW2CXU7</accession>
<evidence type="ECO:0000313" key="4">
    <source>
        <dbReference type="Proteomes" id="UP001596380"/>
    </source>
</evidence>
<keyword evidence="4" id="KW-1185">Reference proteome</keyword>
<feature type="chain" id="PRO_5045732318" evidence="1">
    <location>
        <begin position="23"/>
        <end position="591"/>
    </location>
</feature>
<dbReference type="PIRSF" id="PIRSF002741">
    <property type="entry name" value="MppA"/>
    <property type="match status" value="1"/>
</dbReference>
<organism evidence="3 4">
    <name type="scientific">Actinomadura yumaensis</name>
    <dbReference type="NCBI Taxonomy" id="111807"/>
    <lineage>
        <taxon>Bacteria</taxon>
        <taxon>Bacillati</taxon>
        <taxon>Actinomycetota</taxon>
        <taxon>Actinomycetes</taxon>
        <taxon>Streptosporangiales</taxon>
        <taxon>Thermomonosporaceae</taxon>
        <taxon>Actinomadura</taxon>
    </lineage>
</organism>